<keyword evidence="3" id="KW-1185">Reference proteome</keyword>
<name>A0ABX6MBR3_9BURK</name>
<organism evidence="2 3">
    <name type="scientific">Duganella dendranthematis</name>
    <dbReference type="NCBI Taxonomy" id="2728021"/>
    <lineage>
        <taxon>Bacteria</taxon>
        <taxon>Pseudomonadati</taxon>
        <taxon>Pseudomonadota</taxon>
        <taxon>Betaproteobacteria</taxon>
        <taxon>Burkholderiales</taxon>
        <taxon>Oxalobacteraceae</taxon>
        <taxon>Telluria group</taxon>
        <taxon>Duganella</taxon>
    </lineage>
</organism>
<protein>
    <submittedName>
        <fullName evidence="2">DUF4224 domain-containing protein</fullName>
    </submittedName>
</protein>
<sequence>MNYLTANELAELIECKPNQRSKMVSWLTSNRWKFEVGSTGLPRVARAYHDRKLGIIETKVTIKHAEAPNLTAFA</sequence>
<evidence type="ECO:0000259" key="1">
    <source>
        <dbReference type="Pfam" id="PF13986"/>
    </source>
</evidence>
<feature type="domain" description="DUF4224" evidence="1">
    <location>
        <begin position="4"/>
        <end position="48"/>
    </location>
</feature>
<gene>
    <name evidence="2" type="ORF">HH213_17810</name>
</gene>
<dbReference type="RefSeq" id="WP_169113090.1">
    <property type="nucleotide sequence ID" value="NZ_CP051684.1"/>
</dbReference>
<evidence type="ECO:0000313" key="3">
    <source>
        <dbReference type="Proteomes" id="UP000503117"/>
    </source>
</evidence>
<reference evidence="2 3" key="1">
    <citation type="submission" date="2020-04" db="EMBL/GenBank/DDBJ databases">
        <title>Genome sequencing of novel species.</title>
        <authorList>
            <person name="Heo J."/>
            <person name="Kim S.-J."/>
            <person name="Kim J.-S."/>
            <person name="Hong S.-B."/>
            <person name="Kwon S.-W."/>
        </authorList>
    </citation>
    <scope>NUCLEOTIDE SEQUENCE [LARGE SCALE GENOMIC DNA]</scope>
    <source>
        <strain evidence="2 3">AF9R3</strain>
    </source>
</reference>
<dbReference type="InterPro" id="IPR025319">
    <property type="entry name" value="DUF4224"/>
</dbReference>
<dbReference type="Pfam" id="PF13986">
    <property type="entry name" value="DUF4224"/>
    <property type="match status" value="1"/>
</dbReference>
<dbReference type="EMBL" id="CP051684">
    <property type="protein sequence ID" value="QJD91780.1"/>
    <property type="molecule type" value="Genomic_DNA"/>
</dbReference>
<proteinExistence type="predicted"/>
<dbReference type="Proteomes" id="UP000503117">
    <property type="component" value="Chromosome"/>
</dbReference>
<accession>A0ABX6MBR3</accession>
<evidence type="ECO:0000313" key="2">
    <source>
        <dbReference type="EMBL" id="QJD91780.1"/>
    </source>
</evidence>